<dbReference type="PROSITE" id="PS50016">
    <property type="entry name" value="ZF_PHD_2"/>
    <property type="match status" value="1"/>
</dbReference>
<keyword evidence="3" id="KW-0862">Zinc</keyword>
<dbReference type="InterPro" id="IPR050701">
    <property type="entry name" value="Histone_Mod_Regulator"/>
</dbReference>
<protein>
    <recommendedName>
        <fullName evidence="7">PHD-type domain-containing protein</fullName>
    </recommendedName>
</protein>
<feature type="compositionally biased region" description="Polar residues" evidence="6">
    <location>
        <begin position="619"/>
        <end position="644"/>
    </location>
</feature>
<dbReference type="Pfam" id="PF13831">
    <property type="entry name" value="PHD_2"/>
    <property type="match status" value="1"/>
</dbReference>
<evidence type="ECO:0000256" key="4">
    <source>
        <dbReference type="PROSITE-ProRule" id="PRU00146"/>
    </source>
</evidence>
<organism evidence="8 9">
    <name type="scientific">Euplotes crassus</name>
    <dbReference type="NCBI Taxonomy" id="5936"/>
    <lineage>
        <taxon>Eukaryota</taxon>
        <taxon>Sar</taxon>
        <taxon>Alveolata</taxon>
        <taxon>Ciliophora</taxon>
        <taxon>Intramacronucleata</taxon>
        <taxon>Spirotrichea</taxon>
        <taxon>Hypotrichia</taxon>
        <taxon>Euplotida</taxon>
        <taxon>Euplotidae</taxon>
        <taxon>Moneuplotes</taxon>
    </lineage>
</organism>
<dbReference type="AlphaFoldDB" id="A0AAD2D416"/>
<dbReference type="PROSITE" id="PS01359">
    <property type="entry name" value="ZF_PHD_1"/>
    <property type="match status" value="1"/>
</dbReference>
<keyword evidence="2 4" id="KW-0863">Zinc-finger</keyword>
<accession>A0AAD2D416</accession>
<sequence>MNTLNNQTAIEAQEAAEPISQEQLIAQTNFSYQYQDDSNQKEALELAVSHQQHQIQQNDLNFQPQAPSQILESQEISLPTEAPQEDMTQQYLEAVAHQNMDINQQNLQVEAFQQQVPQMGVPQQQVPQMEIAQPQISYPLDNIQTIPNAQLAAQDHNEQNTSLGYISANNQAPVENSNLEASEGLEMLTGNYQQPVEQDKEIESQLNALNLSDRKKQVSALEIAQTTTPCVLRPRDRAPQQPIVRRKQKEVNRPPMTVDQVFIKENMCDHQIVCDICKCESYEEGDEIVICETCNVAVHQSCYGREINDSVPMDDWHCERCKYINEKKNGDFSQASCRLCHKNKGCIIRVGMYWYHTQCVNWTSEIYFGDSQKKDKLEGSLAKDGCTQVAKDTCVYCKIPDCYCIKCDILGCNEKFCVRCASERGIIKPDGHMDHLKHPDLEDVVYIFCKNHEAEGIDLIQKKDFGKLRVDPMKMMSEAKKLVQKAKKTSNRKKKEIGLSRSKSVCVVDKDQSRVKELELQCDTLKKQYAKISSLLTTGLLGGNINSKNLASVALQGIQGTSPSTSKTQRKSERKGKKREKLSCEKKAKKSKAVAKQKLLQGRKRNSDRKVRSKKSNSDSESTNDLSEVDQVMNQFEKSMTLNEQKQKKKRGRKATSKRNTEIANSIPSFGQCTKFRVSEEVMGYFSLKNEVLTCKELQQCIIQYFEAKSMYDSELKLVQAYLCPRALKLYNRDIVPLSQVVLGLVQTKHIAMDSPLTKKATEKVSLVPKVQRSARRSKRVANQIKNGTSKPPIPSKSLESLMGTDELALKGLMKLAQNPQLLAQLSKGV</sequence>
<dbReference type="InterPro" id="IPR001965">
    <property type="entry name" value="Znf_PHD"/>
</dbReference>
<dbReference type="PANTHER" id="PTHR13793">
    <property type="entry name" value="PHD FINGER PROTEINS"/>
    <property type="match status" value="1"/>
</dbReference>
<proteinExistence type="predicted"/>
<evidence type="ECO:0000256" key="1">
    <source>
        <dbReference type="ARBA" id="ARBA00022723"/>
    </source>
</evidence>
<evidence type="ECO:0000256" key="3">
    <source>
        <dbReference type="ARBA" id="ARBA00022833"/>
    </source>
</evidence>
<dbReference type="Gene3D" id="3.30.40.10">
    <property type="entry name" value="Zinc/RING finger domain, C3HC4 (zinc finger)"/>
    <property type="match status" value="2"/>
</dbReference>
<feature type="compositionally biased region" description="Basic residues" evidence="6">
    <location>
        <begin position="568"/>
        <end position="580"/>
    </location>
</feature>
<evidence type="ECO:0000313" key="9">
    <source>
        <dbReference type="Proteomes" id="UP001295684"/>
    </source>
</evidence>
<feature type="region of interest" description="Disordered" evidence="6">
    <location>
        <begin position="778"/>
        <end position="798"/>
    </location>
</feature>
<name>A0AAD2D416_EUPCR</name>
<dbReference type="GO" id="GO:0006357">
    <property type="term" value="P:regulation of transcription by RNA polymerase II"/>
    <property type="evidence" value="ECO:0007669"/>
    <property type="project" value="TreeGrafter"/>
</dbReference>
<feature type="domain" description="PHD-type" evidence="7">
    <location>
        <begin position="271"/>
        <end position="324"/>
    </location>
</feature>
<dbReference type="InterPro" id="IPR013083">
    <property type="entry name" value="Znf_RING/FYVE/PHD"/>
</dbReference>
<evidence type="ECO:0000256" key="2">
    <source>
        <dbReference type="ARBA" id="ARBA00022771"/>
    </source>
</evidence>
<keyword evidence="9" id="KW-1185">Reference proteome</keyword>
<dbReference type="InterPro" id="IPR011011">
    <property type="entry name" value="Znf_FYVE_PHD"/>
</dbReference>
<evidence type="ECO:0000256" key="6">
    <source>
        <dbReference type="SAM" id="MobiDB-lite"/>
    </source>
</evidence>
<feature type="compositionally biased region" description="Basic residues" evidence="6">
    <location>
        <begin position="647"/>
        <end position="657"/>
    </location>
</feature>
<gene>
    <name evidence="8" type="ORF">ECRASSUSDP1_LOCUS21701</name>
</gene>
<keyword evidence="1" id="KW-0479">Metal-binding</keyword>
<dbReference type="Pfam" id="PF13832">
    <property type="entry name" value="zf-HC5HC2H_2"/>
    <property type="match status" value="1"/>
</dbReference>
<dbReference type="SUPFAM" id="SSF57903">
    <property type="entry name" value="FYVE/PHD zinc finger"/>
    <property type="match status" value="1"/>
</dbReference>
<reference evidence="8" key="1">
    <citation type="submission" date="2023-07" db="EMBL/GenBank/DDBJ databases">
        <authorList>
            <consortium name="AG Swart"/>
            <person name="Singh M."/>
            <person name="Singh A."/>
            <person name="Seah K."/>
            <person name="Emmerich C."/>
        </authorList>
    </citation>
    <scope>NUCLEOTIDE SEQUENCE</scope>
    <source>
        <strain evidence="8">DP1</strain>
    </source>
</reference>
<dbReference type="InterPro" id="IPR019786">
    <property type="entry name" value="Zinc_finger_PHD-type_CS"/>
</dbReference>
<dbReference type="EMBL" id="CAMPGE010022215">
    <property type="protein sequence ID" value="CAI2380269.1"/>
    <property type="molecule type" value="Genomic_DNA"/>
</dbReference>
<dbReference type="GO" id="GO:0008270">
    <property type="term" value="F:zinc ion binding"/>
    <property type="evidence" value="ECO:0007669"/>
    <property type="project" value="UniProtKB-KW"/>
</dbReference>
<feature type="coiled-coil region" evidence="5">
    <location>
        <begin position="476"/>
        <end position="535"/>
    </location>
</feature>
<dbReference type="CDD" id="cd15492">
    <property type="entry name" value="PHD_BRPF_JADE_like"/>
    <property type="match status" value="1"/>
</dbReference>
<dbReference type="Proteomes" id="UP001295684">
    <property type="component" value="Unassembled WGS sequence"/>
</dbReference>
<evidence type="ECO:0000259" key="7">
    <source>
        <dbReference type="PROSITE" id="PS50016"/>
    </source>
</evidence>
<dbReference type="SMART" id="SM00249">
    <property type="entry name" value="PHD"/>
    <property type="match status" value="1"/>
</dbReference>
<feature type="compositionally biased region" description="Basic residues" evidence="6">
    <location>
        <begin position="587"/>
        <end position="615"/>
    </location>
</feature>
<dbReference type="InterPro" id="IPR019787">
    <property type="entry name" value="Znf_PHD-finger"/>
</dbReference>
<dbReference type="PANTHER" id="PTHR13793:SF107">
    <property type="entry name" value="BROMODOMAIN-CONTAINING PROTEIN HOMOLOG"/>
    <property type="match status" value="1"/>
</dbReference>
<keyword evidence="5" id="KW-0175">Coiled coil</keyword>
<evidence type="ECO:0000256" key="5">
    <source>
        <dbReference type="SAM" id="Coils"/>
    </source>
</evidence>
<evidence type="ECO:0000313" key="8">
    <source>
        <dbReference type="EMBL" id="CAI2380269.1"/>
    </source>
</evidence>
<feature type="region of interest" description="Disordered" evidence="6">
    <location>
        <begin position="559"/>
        <end position="660"/>
    </location>
</feature>
<comment type="caution">
    <text evidence="8">The sequence shown here is derived from an EMBL/GenBank/DDBJ whole genome shotgun (WGS) entry which is preliminary data.</text>
</comment>